<protein>
    <submittedName>
        <fullName evidence="3">Uncharacterized protein</fullName>
    </submittedName>
</protein>
<proteinExistence type="predicted"/>
<evidence type="ECO:0000313" key="3">
    <source>
        <dbReference type="EMBL" id="RHB30607.1"/>
    </source>
</evidence>
<feature type="region of interest" description="Disordered" evidence="1">
    <location>
        <begin position="82"/>
        <end position="103"/>
    </location>
</feature>
<comment type="caution">
    <text evidence="3">The sequence shown here is derived from an EMBL/GenBank/DDBJ whole genome shotgun (WGS) entry which is preliminary data.</text>
</comment>
<keyword evidence="2" id="KW-1133">Transmembrane helix</keyword>
<name>A0A413VAI0_9BACE</name>
<reference evidence="3 4" key="1">
    <citation type="submission" date="2018-08" db="EMBL/GenBank/DDBJ databases">
        <title>A genome reference for cultivated species of the human gut microbiota.</title>
        <authorList>
            <person name="Zou Y."/>
            <person name="Xue W."/>
            <person name="Luo G."/>
        </authorList>
    </citation>
    <scope>NUCLEOTIDE SEQUENCE [LARGE SCALE GENOMIC DNA]</scope>
    <source>
        <strain evidence="3 4">AM40-30BH</strain>
    </source>
</reference>
<evidence type="ECO:0000256" key="1">
    <source>
        <dbReference type="SAM" id="MobiDB-lite"/>
    </source>
</evidence>
<accession>A0A413VAI0</accession>
<dbReference type="AlphaFoldDB" id="A0A413VAI0"/>
<gene>
    <name evidence="3" type="ORF">DW888_18615</name>
</gene>
<evidence type="ECO:0000313" key="4">
    <source>
        <dbReference type="Proteomes" id="UP000284379"/>
    </source>
</evidence>
<evidence type="ECO:0000256" key="2">
    <source>
        <dbReference type="SAM" id="Phobius"/>
    </source>
</evidence>
<dbReference type="PROSITE" id="PS51257">
    <property type="entry name" value="PROKAR_LIPOPROTEIN"/>
    <property type="match status" value="1"/>
</dbReference>
<feature type="transmembrane region" description="Helical" evidence="2">
    <location>
        <begin position="128"/>
        <end position="144"/>
    </location>
</feature>
<sequence length="151" mass="17503">MKTAQRIGVLLLLAAVSGCGSRKALTRTHYAERDSIMAITQKEARNTRQCTGKQAEVIETFSEETTLMIRKDTTGLKLTRTVTSRKKQNTKSSRQQEQWQQTDTTQYLRKQIRTEENEKETQKRSGSVVPYVIVLAGILLLLLFRRRYRYF</sequence>
<dbReference type="Proteomes" id="UP000284379">
    <property type="component" value="Unassembled WGS sequence"/>
</dbReference>
<keyword evidence="2" id="KW-0812">Transmembrane</keyword>
<keyword evidence="2" id="KW-0472">Membrane</keyword>
<organism evidence="3 4">
    <name type="scientific">Bacteroides nordii</name>
    <dbReference type="NCBI Taxonomy" id="291645"/>
    <lineage>
        <taxon>Bacteria</taxon>
        <taxon>Pseudomonadati</taxon>
        <taxon>Bacteroidota</taxon>
        <taxon>Bacteroidia</taxon>
        <taxon>Bacteroidales</taxon>
        <taxon>Bacteroidaceae</taxon>
        <taxon>Bacteroides</taxon>
    </lineage>
</organism>
<dbReference type="EMBL" id="QSGO01000026">
    <property type="protein sequence ID" value="RHB30607.1"/>
    <property type="molecule type" value="Genomic_DNA"/>
</dbReference>